<evidence type="ECO:0000256" key="10">
    <source>
        <dbReference type="SAM" id="MobiDB-lite"/>
    </source>
</evidence>
<dbReference type="Pfam" id="PF00654">
    <property type="entry name" value="Voltage_CLC"/>
    <property type="match status" value="1"/>
</dbReference>
<evidence type="ECO:0000313" key="12">
    <source>
        <dbReference type="EMBL" id="VFU10805.1"/>
    </source>
</evidence>
<evidence type="ECO:0000256" key="8">
    <source>
        <dbReference type="ARBA" id="ARBA00023214"/>
    </source>
</evidence>
<feature type="transmembrane region" description="Helical" evidence="11">
    <location>
        <begin position="78"/>
        <end position="98"/>
    </location>
</feature>
<accession>A0A4U8Z5G3</accession>
<keyword evidence="2" id="KW-0813">Transport</keyword>
<evidence type="ECO:0000256" key="9">
    <source>
        <dbReference type="ARBA" id="ARBA00023303"/>
    </source>
</evidence>
<keyword evidence="8" id="KW-0868">Chloride</keyword>
<feature type="transmembrane region" description="Helical" evidence="11">
    <location>
        <begin position="204"/>
        <end position="227"/>
    </location>
</feature>
<evidence type="ECO:0000256" key="1">
    <source>
        <dbReference type="ARBA" id="ARBA00004141"/>
    </source>
</evidence>
<evidence type="ECO:0000256" key="4">
    <source>
        <dbReference type="ARBA" id="ARBA00022989"/>
    </source>
</evidence>
<evidence type="ECO:0000313" key="13">
    <source>
        <dbReference type="Proteomes" id="UP000294360"/>
    </source>
</evidence>
<dbReference type="SUPFAM" id="SSF81340">
    <property type="entry name" value="Clc chloride channel"/>
    <property type="match status" value="1"/>
</dbReference>
<dbReference type="AlphaFoldDB" id="A0A4U8Z5G3"/>
<evidence type="ECO:0000256" key="7">
    <source>
        <dbReference type="ARBA" id="ARBA00023173"/>
    </source>
</evidence>
<dbReference type="InterPro" id="IPR050368">
    <property type="entry name" value="ClC-type_chloride_channel"/>
</dbReference>
<keyword evidence="9" id="KW-0407">Ion channel</keyword>
<feature type="region of interest" description="Disordered" evidence="10">
    <location>
        <begin position="1"/>
        <end position="20"/>
    </location>
</feature>
<evidence type="ECO:0000256" key="2">
    <source>
        <dbReference type="ARBA" id="ARBA00022448"/>
    </source>
</evidence>
<keyword evidence="3 11" id="KW-0812">Transmembrane</keyword>
<organism evidence="12 13">
    <name type="scientific">Methylocella tundrae</name>
    <dbReference type="NCBI Taxonomy" id="227605"/>
    <lineage>
        <taxon>Bacteria</taxon>
        <taxon>Pseudomonadati</taxon>
        <taxon>Pseudomonadota</taxon>
        <taxon>Alphaproteobacteria</taxon>
        <taxon>Hyphomicrobiales</taxon>
        <taxon>Beijerinckiaceae</taxon>
        <taxon>Methylocella</taxon>
    </lineage>
</organism>
<evidence type="ECO:0000256" key="3">
    <source>
        <dbReference type="ARBA" id="ARBA00022692"/>
    </source>
</evidence>
<dbReference type="Gene3D" id="1.10.3080.10">
    <property type="entry name" value="Clc chloride channel"/>
    <property type="match status" value="1"/>
</dbReference>
<keyword evidence="5" id="KW-0406">Ion transport</keyword>
<protein>
    <submittedName>
        <fullName evidence="12">Voltage gated chloride channel family protein</fullName>
    </submittedName>
</protein>
<dbReference type="InterPro" id="IPR001807">
    <property type="entry name" value="ClC"/>
</dbReference>
<dbReference type="Proteomes" id="UP000294360">
    <property type="component" value="Chromosome"/>
</dbReference>
<feature type="transmembrane region" description="Helical" evidence="11">
    <location>
        <begin position="408"/>
        <end position="426"/>
    </location>
</feature>
<proteinExistence type="predicted"/>
<sequence length="453" mass="46522">MRQKSGGPPEHSPAGTDGRIPATLRHPGAATFWTAVILTGIGAGLSAAALITLLSAVQHLAWPPNLDLLEAATRTDPWRRVLILLGAGLLTGVGQMVLVKLTAGNGIEITTALWFTAGRVPVWRSIGSAVLSEVIVGLGASLGREGAPKQAGAVIANVLSDRGGFSDEQRRLLVACGAGAGMAAAYDVPLGGALFAIEVLRGVLALRLVLPALAASVVAAMVSWVALPNAPTYIIPAYRSGSSIICWALIAGPIAGVVSVGFVRMIALADRARPKGWLRLVVPSFVLALLGAASIWFPQLLGNGKDLAQLTFNGEVAPPLLLALLLLKPIATAMCLGSGAPGGLFTPSLTLGALLGAVLGHLSTWLFPGVPSGLCALIGAGAVIAATTQGPISAVVLMIELTGHDRTFIAPLLVAAITATIVSRTIDSRSIYDARLTDEELAEREKLREPASI</sequence>
<gene>
    <name evidence="12" type="ORF">MTUNDRAET4_3924</name>
</gene>
<feature type="transmembrane region" description="Helical" evidence="11">
    <location>
        <begin position="376"/>
        <end position="399"/>
    </location>
</feature>
<dbReference type="RefSeq" id="WP_134491695.1">
    <property type="nucleotide sequence ID" value="NZ_CP139089.1"/>
</dbReference>
<comment type="subcellular location">
    <subcellularLocation>
        <location evidence="1">Membrane</location>
        <topology evidence="1">Multi-pass membrane protein</topology>
    </subcellularLocation>
</comment>
<keyword evidence="7" id="KW-0869">Chloride channel</keyword>
<evidence type="ECO:0000256" key="5">
    <source>
        <dbReference type="ARBA" id="ARBA00023065"/>
    </source>
</evidence>
<keyword evidence="4 11" id="KW-1133">Transmembrane helix</keyword>
<keyword evidence="6 11" id="KW-0472">Membrane</keyword>
<name>A0A4U8Z5G3_METTU</name>
<dbReference type="GO" id="GO:0005254">
    <property type="term" value="F:chloride channel activity"/>
    <property type="evidence" value="ECO:0007669"/>
    <property type="project" value="UniProtKB-KW"/>
</dbReference>
<feature type="transmembrane region" description="Helical" evidence="11">
    <location>
        <begin position="276"/>
        <end position="297"/>
    </location>
</feature>
<dbReference type="PANTHER" id="PTHR43427">
    <property type="entry name" value="CHLORIDE CHANNEL PROTEIN CLC-E"/>
    <property type="match status" value="1"/>
</dbReference>
<feature type="transmembrane region" description="Helical" evidence="11">
    <location>
        <begin position="247"/>
        <end position="269"/>
    </location>
</feature>
<dbReference type="EMBL" id="LR536450">
    <property type="protein sequence ID" value="VFU10805.1"/>
    <property type="molecule type" value="Genomic_DNA"/>
</dbReference>
<dbReference type="GO" id="GO:0034707">
    <property type="term" value="C:chloride channel complex"/>
    <property type="evidence" value="ECO:0007669"/>
    <property type="project" value="UniProtKB-KW"/>
</dbReference>
<evidence type="ECO:0000256" key="11">
    <source>
        <dbReference type="SAM" id="Phobius"/>
    </source>
</evidence>
<dbReference type="PANTHER" id="PTHR43427:SF6">
    <property type="entry name" value="CHLORIDE CHANNEL PROTEIN CLC-E"/>
    <property type="match status" value="1"/>
</dbReference>
<dbReference type="InterPro" id="IPR014743">
    <property type="entry name" value="Cl-channel_core"/>
</dbReference>
<reference evidence="12 13" key="1">
    <citation type="submission" date="2019-03" db="EMBL/GenBank/DDBJ databases">
        <authorList>
            <person name="Kox A.R. M."/>
        </authorList>
    </citation>
    <scope>NUCLEOTIDE SEQUENCE [LARGE SCALE GENOMIC DNA]</scope>
    <source>
        <strain evidence="12">MTUNDRAET4 annotated genome</strain>
    </source>
</reference>
<feature type="transmembrane region" description="Helical" evidence="11">
    <location>
        <begin position="32"/>
        <end position="57"/>
    </location>
</feature>
<dbReference type="OrthoDB" id="3261015at2"/>
<dbReference type="KEGG" id="mtun:MTUNDRAET4_3924"/>
<feature type="transmembrane region" description="Helical" evidence="11">
    <location>
        <begin position="172"/>
        <end position="197"/>
    </location>
</feature>
<evidence type="ECO:0000256" key="6">
    <source>
        <dbReference type="ARBA" id="ARBA00023136"/>
    </source>
</evidence>
<dbReference type="PRINTS" id="PR00762">
    <property type="entry name" value="CLCHANNEL"/>
</dbReference>